<evidence type="ECO:0000313" key="2">
    <source>
        <dbReference type="EMBL" id="KDQ06721.1"/>
    </source>
</evidence>
<dbReference type="HOGENOM" id="CLU_748057_0_0_1"/>
<evidence type="ECO:0000313" key="3">
    <source>
        <dbReference type="Proteomes" id="UP000027195"/>
    </source>
</evidence>
<name>A0A067M559_BOTB1</name>
<sequence>MPSISTSPLSIPTSPTSSFEVISPTLSQASESFHTLTVDDLEEDEVVWLARSDGQSSVSFSDAELESDDDFILFPSATPAREVEDAIATLAEHITGLAIGSIAPVDKGSGVLDRSAVADGSAAHDEPARVVSTPTMASTPIIQTPLVRPNRELATTPTPKFSRAPFVEPLTPVAPTLALLVESELSTPVPSRPASRTGPESGVPVTELASPATNLAPLLNTPKKKKQRLRKSRRSRKAKAAAKATASAKAAPPADEEYLEAKSYMDTFLKAKTPATDTAARLRLHQALLIELGIASGIQSPDTPSDKASLPTSERAAKALIKTKVFINILDYLAHRTQGQLALQQHMHPSRSALRRDIKSGRKMSLKRVKSLGLNVLLAESYH</sequence>
<accession>A0A067M559</accession>
<gene>
    <name evidence="2" type="ORF">BOTBODRAFT_49212</name>
</gene>
<feature type="region of interest" description="Disordered" evidence="1">
    <location>
        <begin position="186"/>
        <end position="255"/>
    </location>
</feature>
<keyword evidence="3" id="KW-1185">Reference proteome</keyword>
<organism evidence="2 3">
    <name type="scientific">Botryobasidium botryosum (strain FD-172 SS1)</name>
    <dbReference type="NCBI Taxonomy" id="930990"/>
    <lineage>
        <taxon>Eukaryota</taxon>
        <taxon>Fungi</taxon>
        <taxon>Dikarya</taxon>
        <taxon>Basidiomycota</taxon>
        <taxon>Agaricomycotina</taxon>
        <taxon>Agaricomycetes</taxon>
        <taxon>Cantharellales</taxon>
        <taxon>Botryobasidiaceae</taxon>
        <taxon>Botryobasidium</taxon>
    </lineage>
</organism>
<dbReference type="EMBL" id="KL198125">
    <property type="protein sequence ID" value="KDQ06721.1"/>
    <property type="molecule type" value="Genomic_DNA"/>
</dbReference>
<protein>
    <submittedName>
        <fullName evidence="2">Uncharacterized protein</fullName>
    </submittedName>
</protein>
<feature type="compositionally biased region" description="Basic residues" evidence="1">
    <location>
        <begin position="222"/>
        <end position="240"/>
    </location>
</feature>
<dbReference type="InParanoid" id="A0A067M559"/>
<dbReference type="Proteomes" id="UP000027195">
    <property type="component" value="Unassembled WGS sequence"/>
</dbReference>
<proteinExistence type="predicted"/>
<feature type="compositionally biased region" description="Low complexity" evidence="1">
    <location>
        <begin position="241"/>
        <end position="251"/>
    </location>
</feature>
<evidence type="ECO:0000256" key="1">
    <source>
        <dbReference type="SAM" id="MobiDB-lite"/>
    </source>
</evidence>
<dbReference type="OrthoDB" id="2596481at2759"/>
<reference evidence="3" key="1">
    <citation type="journal article" date="2014" name="Proc. Natl. Acad. Sci. U.S.A.">
        <title>Extensive sampling of basidiomycete genomes demonstrates inadequacy of the white-rot/brown-rot paradigm for wood decay fungi.</title>
        <authorList>
            <person name="Riley R."/>
            <person name="Salamov A.A."/>
            <person name="Brown D.W."/>
            <person name="Nagy L.G."/>
            <person name="Floudas D."/>
            <person name="Held B.W."/>
            <person name="Levasseur A."/>
            <person name="Lombard V."/>
            <person name="Morin E."/>
            <person name="Otillar R."/>
            <person name="Lindquist E.A."/>
            <person name="Sun H."/>
            <person name="LaButti K.M."/>
            <person name="Schmutz J."/>
            <person name="Jabbour D."/>
            <person name="Luo H."/>
            <person name="Baker S.E."/>
            <person name="Pisabarro A.G."/>
            <person name="Walton J.D."/>
            <person name="Blanchette R.A."/>
            <person name="Henrissat B."/>
            <person name="Martin F."/>
            <person name="Cullen D."/>
            <person name="Hibbett D.S."/>
            <person name="Grigoriev I.V."/>
        </authorList>
    </citation>
    <scope>NUCLEOTIDE SEQUENCE [LARGE SCALE GENOMIC DNA]</scope>
    <source>
        <strain evidence="3">FD-172 SS1</strain>
    </source>
</reference>
<dbReference type="AlphaFoldDB" id="A0A067M559"/>